<evidence type="ECO:0008006" key="9">
    <source>
        <dbReference type="Google" id="ProtNLM"/>
    </source>
</evidence>
<accession>B0CE85</accession>
<evidence type="ECO:0000256" key="6">
    <source>
        <dbReference type="SAM" id="Phobius"/>
    </source>
</evidence>
<dbReference type="PANTHER" id="PTHR30028">
    <property type="entry name" value="UPF0014 INNER MEMBRANE PROTEIN YBBM-RELATED"/>
    <property type="match status" value="1"/>
</dbReference>
<name>B0CE85_ACAM1</name>
<dbReference type="InterPro" id="IPR005226">
    <property type="entry name" value="UPF0014_fam"/>
</dbReference>
<feature type="transmembrane region" description="Helical" evidence="6">
    <location>
        <begin position="34"/>
        <end position="58"/>
    </location>
</feature>
<evidence type="ECO:0000256" key="5">
    <source>
        <dbReference type="ARBA" id="ARBA00023136"/>
    </source>
</evidence>
<feature type="transmembrane region" description="Helical" evidence="6">
    <location>
        <begin position="127"/>
        <end position="146"/>
    </location>
</feature>
<feature type="transmembrane region" description="Helical" evidence="6">
    <location>
        <begin position="64"/>
        <end position="80"/>
    </location>
</feature>
<keyword evidence="8" id="KW-1185">Reference proteome</keyword>
<dbReference type="OrthoDB" id="9791807at2"/>
<keyword evidence="5 6" id="KW-0472">Membrane</keyword>
<evidence type="ECO:0000313" key="8">
    <source>
        <dbReference type="Proteomes" id="UP000000268"/>
    </source>
</evidence>
<feature type="transmembrane region" description="Helical" evidence="6">
    <location>
        <begin position="219"/>
        <end position="241"/>
    </location>
</feature>
<gene>
    <name evidence="7" type="ordered locus">AM1_0671</name>
</gene>
<reference evidence="7 8" key="1">
    <citation type="journal article" date="2008" name="Proc. Natl. Acad. Sci. U.S.A.">
        <title>Niche adaptation and genome expansion in the chlorophyll d-producing cyanobacterium Acaryochloris marina.</title>
        <authorList>
            <person name="Swingley W.D."/>
            <person name="Chen M."/>
            <person name="Cheung P.C."/>
            <person name="Conrad A.L."/>
            <person name="Dejesa L.C."/>
            <person name="Hao J."/>
            <person name="Honchak B.M."/>
            <person name="Karbach L.E."/>
            <person name="Kurdoglu A."/>
            <person name="Lahiri S."/>
            <person name="Mastrian S.D."/>
            <person name="Miyashita H."/>
            <person name="Page L."/>
            <person name="Ramakrishna P."/>
            <person name="Satoh S."/>
            <person name="Sattley W.M."/>
            <person name="Shimada Y."/>
            <person name="Taylor H.L."/>
            <person name="Tomo T."/>
            <person name="Tsuchiya T."/>
            <person name="Wang Z.T."/>
            <person name="Raymond J."/>
            <person name="Mimuro M."/>
            <person name="Blankenship R.E."/>
            <person name="Touchman J.W."/>
        </authorList>
    </citation>
    <scope>NUCLEOTIDE SEQUENCE [LARGE SCALE GENOMIC DNA]</scope>
    <source>
        <strain evidence="8">MBIC 11017</strain>
    </source>
</reference>
<feature type="transmembrane region" description="Helical" evidence="6">
    <location>
        <begin position="92"/>
        <end position="115"/>
    </location>
</feature>
<dbReference type="AlphaFoldDB" id="B0CE85"/>
<organism evidence="7 8">
    <name type="scientific">Acaryochloris marina (strain MBIC 11017)</name>
    <dbReference type="NCBI Taxonomy" id="329726"/>
    <lineage>
        <taxon>Bacteria</taxon>
        <taxon>Bacillati</taxon>
        <taxon>Cyanobacteriota</taxon>
        <taxon>Cyanophyceae</taxon>
        <taxon>Acaryochloridales</taxon>
        <taxon>Acaryochloridaceae</taxon>
        <taxon>Acaryochloris</taxon>
    </lineage>
</organism>
<proteinExistence type="inferred from homology"/>
<feature type="transmembrane region" description="Helical" evidence="6">
    <location>
        <begin position="181"/>
        <end position="199"/>
    </location>
</feature>
<dbReference type="eggNOG" id="COG0390">
    <property type="taxonomic scope" value="Bacteria"/>
</dbReference>
<dbReference type="EMBL" id="CP000828">
    <property type="protein sequence ID" value="ABW25719.1"/>
    <property type="molecule type" value="Genomic_DNA"/>
</dbReference>
<dbReference type="KEGG" id="amr:AM1_0671"/>
<comment type="similarity">
    <text evidence="2">Belongs to the UPF0014 family.</text>
</comment>
<evidence type="ECO:0000256" key="3">
    <source>
        <dbReference type="ARBA" id="ARBA00022692"/>
    </source>
</evidence>
<dbReference type="GO" id="GO:0005886">
    <property type="term" value="C:plasma membrane"/>
    <property type="evidence" value="ECO:0007669"/>
    <property type="project" value="TreeGrafter"/>
</dbReference>
<protein>
    <recommendedName>
        <fullName evidence="9">Iron export ABC transporter permease subunit FetB</fullName>
    </recommendedName>
</protein>
<keyword evidence="3 6" id="KW-0812">Transmembrane</keyword>
<dbReference type="Pfam" id="PF03649">
    <property type="entry name" value="UPF0014"/>
    <property type="match status" value="1"/>
</dbReference>
<comment type="subcellular location">
    <subcellularLocation>
        <location evidence="1">Membrane</location>
        <topology evidence="1">Multi-pass membrane protein</topology>
    </subcellularLocation>
</comment>
<evidence type="ECO:0000256" key="2">
    <source>
        <dbReference type="ARBA" id="ARBA00005268"/>
    </source>
</evidence>
<feature type="transmembrane region" description="Helical" evidence="6">
    <location>
        <begin position="6"/>
        <end position="27"/>
    </location>
</feature>
<dbReference type="HOGENOM" id="CLU_076147_1_0_3"/>
<keyword evidence="4 6" id="KW-1133">Transmembrane helix</keyword>
<dbReference type="Proteomes" id="UP000000268">
    <property type="component" value="Chromosome"/>
</dbReference>
<sequence>MALIVLQPIDLAWALGLMAIAIGLSVWQQLDLTWSLFLAMGRTILQLMIMGYVLWFIFDWKHPGAVLALVAGMLTVASIESRNRIGKDIPHLIPWLWGSIFISTVLTLSYTTLFILQPENWFDPQYLIPLAGIVMGNAMNGAAIAGERLVKSLKANRNEIETHLCLGASPQQAIAQYRRDAIRAGLIPTINAMMVVGLVKLPGIITGQLLSGVNPQEAASYQILIMFMLAFATLVTTLLVAKGVYRQFFNASAQLTLP</sequence>
<evidence type="ECO:0000313" key="7">
    <source>
        <dbReference type="EMBL" id="ABW25719.1"/>
    </source>
</evidence>
<evidence type="ECO:0000256" key="1">
    <source>
        <dbReference type="ARBA" id="ARBA00004141"/>
    </source>
</evidence>
<dbReference type="PANTHER" id="PTHR30028:SF0">
    <property type="entry name" value="PROTEIN ALUMINUM SENSITIVE 3"/>
    <property type="match status" value="1"/>
</dbReference>
<evidence type="ECO:0000256" key="4">
    <source>
        <dbReference type="ARBA" id="ARBA00022989"/>
    </source>
</evidence>